<evidence type="ECO:0000313" key="3">
    <source>
        <dbReference type="Proteomes" id="UP000595692"/>
    </source>
</evidence>
<keyword evidence="1" id="KW-1133">Transmembrane helix</keyword>
<dbReference type="EMBL" id="MW286266">
    <property type="protein sequence ID" value="QQO90768.1"/>
    <property type="molecule type" value="Genomic_DNA"/>
</dbReference>
<evidence type="ECO:0000256" key="1">
    <source>
        <dbReference type="SAM" id="Phobius"/>
    </source>
</evidence>
<protein>
    <submittedName>
        <fullName evidence="2">Uncharacterized protein</fullName>
    </submittedName>
</protein>
<keyword evidence="1" id="KW-0472">Membrane</keyword>
<keyword evidence="3" id="KW-1185">Reference proteome</keyword>
<sequence length="109" mass="12058">MTYSQFLSYLLAFCMVVTLGLLYPEALDHASLNLTALDNLATLGWSLLPFGLVWLLLRVAALLLVLRESVALVAAAKAEQLKAQAGKDEAIMWDVRHTTKRNNAWSKKA</sequence>
<organism evidence="2 3">
    <name type="scientific">Pseudomonas phage Bertil</name>
    <dbReference type="NCBI Taxonomy" id="2801385"/>
    <lineage>
        <taxon>Viruses</taxon>
        <taxon>Duplodnaviria</taxon>
        <taxon>Heunggongvirae</taxon>
        <taxon>Uroviricota</taxon>
        <taxon>Caudoviricetes</taxon>
        <taxon>Autographivirales</taxon>
        <taxon>Autoscriptoviridae</taxon>
        <taxon>Bertilvirus</taxon>
        <taxon>Bertilvirus bertil</taxon>
    </lineage>
</organism>
<feature type="transmembrane region" description="Helical" evidence="1">
    <location>
        <begin position="7"/>
        <end position="23"/>
    </location>
</feature>
<feature type="transmembrane region" description="Helical" evidence="1">
    <location>
        <begin position="43"/>
        <end position="66"/>
    </location>
</feature>
<dbReference type="Proteomes" id="UP000595692">
    <property type="component" value="Segment"/>
</dbReference>
<accession>A0A7T8IWB4</accession>
<evidence type="ECO:0000313" key="2">
    <source>
        <dbReference type="EMBL" id="QQO90768.1"/>
    </source>
</evidence>
<keyword evidence="1" id="KW-0812">Transmembrane</keyword>
<name>A0A7T8IWB4_9CAUD</name>
<proteinExistence type="predicted"/>
<reference evidence="2 3" key="1">
    <citation type="submission" date="2020-11" db="EMBL/GenBank/DDBJ databases">
        <authorList>
            <person name="Joergensen J.B."/>
            <person name="Djurhuus A.M."/>
            <person name="Carstens A.B."/>
            <person name="Kot W."/>
            <person name="Neve H."/>
            <person name="Morris C.E."/>
            <person name="Hansen L.H."/>
        </authorList>
    </citation>
    <scope>NUCLEOTIDE SEQUENCE [LARGE SCALE GENOMIC DNA]</scope>
</reference>